<dbReference type="PANTHER" id="PTHR44068">
    <property type="entry name" value="ZGC:194242"/>
    <property type="match status" value="1"/>
</dbReference>
<comment type="caution">
    <text evidence="3">The sequence shown here is derived from an EMBL/GenBank/DDBJ whole genome shotgun (WGS) entry which is preliminary data.</text>
</comment>
<dbReference type="GO" id="GO:0003838">
    <property type="term" value="F:sterol 24-C-methyltransferase activity"/>
    <property type="evidence" value="ECO:0007669"/>
    <property type="project" value="TreeGrafter"/>
</dbReference>
<dbReference type="InterPro" id="IPR029063">
    <property type="entry name" value="SAM-dependent_MTases_sf"/>
</dbReference>
<evidence type="ECO:0000313" key="4">
    <source>
        <dbReference type="Proteomes" id="UP000664417"/>
    </source>
</evidence>
<dbReference type="SUPFAM" id="SSF53335">
    <property type="entry name" value="S-adenosyl-L-methionine-dependent methyltransferases"/>
    <property type="match status" value="1"/>
</dbReference>
<keyword evidence="1" id="KW-0808">Transferase</keyword>
<gene>
    <name evidence="3" type="ORF">J3U88_06865</name>
</gene>
<name>A0A8J7U1G7_9BACT</name>
<feature type="domain" description="Methyltransferase type 11" evidence="2">
    <location>
        <begin position="141"/>
        <end position="257"/>
    </location>
</feature>
<protein>
    <submittedName>
        <fullName evidence="3">Class I SAM-dependent methyltransferase</fullName>
    </submittedName>
</protein>
<keyword evidence="3" id="KW-0489">Methyltransferase</keyword>
<dbReference type="CDD" id="cd02440">
    <property type="entry name" value="AdoMet_MTases"/>
    <property type="match status" value="1"/>
</dbReference>
<dbReference type="EMBL" id="JAFREP010000005">
    <property type="protein sequence ID" value="MBO1318168.1"/>
    <property type="molecule type" value="Genomic_DNA"/>
</dbReference>
<dbReference type="GO" id="GO:0032259">
    <property type="term" value="P:methylation"/>
    <property type="evidence" value="ECO:0007669"/>
    <property type="project" value="UniProtKB-KW"/>
</dbReference>
<accession>A0A8J7U1G7</accession>
<dbReference type="Proteomes" id="UP000664417">
    <property type="component" value="Unassembled WGS sequence"/>
</dbReference>
<dbReference type="RefSeq" id="WP_207857795.1">
    <property type="nucleotide sequence ID" value="NZ_JAFREP010000005.1"/>
</dbReference>
<evidence type="ECO:0000313" key="3">
    <source>
        <dbReference type="EMBL" id="MBO1318168.1"/>
    </source>
</evidence>
<dbReference type="InterPro" id="IPR050447">
    <property type="entry name" value="Erg6_SMT_methyltransf"/>
</dbReference>
<organism evidence="3 4">
    <name type="scientific">Acanthopleuribacter pedis</name>
    <dbReference type="NCBI Taxonomy" id="442870"/>
    <lineage>
        <taxon>Bacteria</taxon>
        <taxon>Pseudomonadati</taxon>
        <taxon>Acidobacteriota</taxon>
        <taxon>Holophagae</taxon>
        <taxon>Acanthopleuribacterales</taxon>
        <taxon>Acanthopleuribacteraceae</taxon>
        <taxon>Acanthopleuribacter</taxon>
    </lineage>
</organism>
<proteinExistence type="predicted"/>
<dbReference type="AlphaFoldDB" id="A0A8J7U1G7"/>
<keyword evidence="4" id="KW-1185">Reference proteome</keyword>
<dbReference type="GO" id="GO:0016126">
    <property type="term" value="P:sterol biosynthetic process"/>
    <property type="evidence" value="ECO:0007669"/>
    <property type="project" value="TreeGrafter"/>
</dbReference>
<evidence type="ECO:0000259" key="2">
    <source>
        <dbReference type="Pfam" id="PF08241"/>
    </source>
</evidence>
<dbReference type="Pfam" id="PF08241">
    <property type="entry name" value="Methyltransf_11"/>
    <property type="match status" value="1"/>
</dbReference>
<evidence type="ECO:0000256" key="1">
    <source>
        <dbReference type="ARBA" id="ARBA00022679"/>
    </source>
</evidence>
<dbReference type="PANTHER" id="PTHR44068:SF1">
    <property type="entry name" value="HYPOTHETICAL LOC100005854"/>
    <property type="match status" value="1"/>
</dbReference>
<dbReference type="Gene3D" id="3.40.50.150">
    <property type="entry name" value="Vaccinia Virus protein VP39"/>
    <property type="match status" value="1"/>
</dbReference>
<sequence>MTYHDLSLLEIVCSPESETKLAEIEPWLYGADGEDDLYPRLCGTPVLQPDIDLYLTNELMAVSRAMAQMGEKDDIKEWFFKRYGFFAQPEPLPMDSEILGEGYPGFWENLGLPSFIQDLEIQTPEDLVLDAIGAHHPSLGLDLGCGQGGMTQQMAEMCNQVIGLERNFFLAATANHLLRQKEINTQFFDPSRGRQSASFKKKAVDNATVICGDIEQMPFNEPLFDWVHCGHVLDLIDDPAAVLVQIMRIMKPGGTLSICTPWDFENEGHFDAMLELLDDQFEMFYQTDGVPYVRFNHKRRYILHEDWIWCGKMRKLG</sequence>
<dbReference type="InterPro" id="IPR013216">
    <property type="entry name" value="Methyltransf_11"/>
</dbReference>
<reference evidence="3" key="1">
    <citation type="submission" date="2021-03" db="EMBL/GenBank/DDBJ databases">
        <authorList>
            <person name="Wang G."/>
        </authorList>
    </citation>
    <scope>NUCLEOTIDE SEQUENCE</scope>
    <source>
        <strain evidence="3">KCTC 12899</strain>
    </source>
</reference>